<feature type="transmembrane region" description="Helical" evidence="9">
    <location>
        <begin position="583"/>
        <end position="603"/>
    </location>
</feature>
<evidence type="ECO:0000256" key="6">
    <source>
        <dbReference type="ARBA" id="ARBA00023065"/>
    </source>
</evidence>
<sequence>MSTEGSDASFITAPSSSNLSLPLPGEDSHHHQVPEGLGLTGTDPTPSHLVSTLPSTFALRESNPDSRAGQGPLALLSVGTTHVMKGLHPPGQQDANHSGAGVVSGSGHHPSPATSLRARIQTSITRHPNPSGSHKASSIISRLLTPERPVGPAPTVAASLRAVLLYSYFNILLLFLPIAWTLHFLGSSAATVFTLSFLSVISLGKIICFLTDELTLHLHSSVGGLLGVTMGNSVEFISAIIALKSCQLRVVQSALLGAMLTNLSMGVGLCFFWGGTRFSEQGFSVGKSIRIANVNSSLLTVAVIAVLLPAAYHFSVNQNIDGNGQSLSASRQSVDILKMSRGAAVVLMSRASIRIVGIMDPADQPSHSLRPVYCFFVLFQIFSHRDLYDDQDESNIVQSTRYSSSSKLYKLNGGVFPIKLKDVEVASLASSVRSNEVRGAEMDEDEMETPMVNVKVALVILLVAIGLVVVTLEWLVSAMTTLTSSGTLSKEWVGLILIPLLSGNTSERLVGISVSVKDKLTLVMRQAVGSSIQIALFVIPLVICVAWVMDKPLTLLFDPFECVALFMLVLTLNYIVADGKTNWFEGMILLHLYVLVAVTFWFYPGYDPTNGLLTCS</sequence>
<feature type="compositionally biased region" description="Polar residues" evidence="8">
    <location>
        <begin position="42"/>
        <end position="51"/>
    </location>
</feature>
<evidence type="ECO:0000256" key="2">
    <source>
        <dbReference type="ARBA" id="ARBA00008170"/>
    </source>
</evidence>
<evidence type="ECO:0000256" key="3">
    <source>
        <dbReference type="ARBA" id="ARBA00022448"/>
    </source>
</evidence>
<dbReference type="GO" id="GO:0000329">
    <property type="term" value="C:fungal-type vacuole membrane"/>
    <property type="evidence" value="ECO:0007669"/>
    <property type="project" value="TreeGrafter"/>
</dbReference>
<evidence type="ECO:0000313" key="12">
    <source>
        <dbReference type="Proteomes" id="UP000027265"/>
    </source>
</evidence>
<dbReference type="InterPro" id="IPR004837">
    <property type="entry name" value="NaCa_Exmemb"/>
</dbReference>
<evidence type="ECO:0000256" key="8">
    <source>
        <dbReference type="SAM" id="MobiDB-lite"/>
    </source>
</evidence>
<feature type="region of interest" description="Disordered" evidence="8">
    <location>
        <begin position="1"/>
        <end position="51"/>
    </location>
</feature>
<accession>A0A067PJP9</accession>
<dbReference type="Proteomes" id="UP000027265">
    <property type="component" value="Unassembled WGS sequence"/>
</dbReference>
<dbReference type="GO" id="GO:0015369">
    <property type="term" value="F:calcium:proton antiporter activity"/>
    <property type="evidence" value="ECO:0007669"/>
    <property type="project" value="TreeGrafter"/>
</dbReference>
<dbReference type="AlphaFoldDB" id="A0A067PJP9"/>
<dbReference type="HOGENOM" id="CLU_008721_4_1_1"/>
<feature type="transmembrane region" description="Helical" evidence="9">
    <location>
        <begin position="163"/>
        <end position="183"/>
    </location>
</feature>
<feature type="compositionally biased region" description="Low complexity" evidence="8">
    <location>
        <begin position="97"/>
        <end position="112"/>
    </location>
</feature>
<dbReference type="OrthoDB" id="1699231at2759"/>
<organism evidence="11 12">
    <name type="scientific">Jaapia argillacea MUCL 33604</name>
    <dbReference type="NCBI Taxonomy" id="933084"/>
    <lineage>
        <taxon>Eukaryota</taxon>
        <taxon>Fungi</taxon>
        <taxon>Dikarya</taxon>
        <taxon>Basidiomycota</taxon>
        <taxon>Agaricomycotina</taxon>
        <taxon>Agaricomycetes</taxon>
        <taxon>Agaricomycetidae</taxon>
        <taxon>Jaapiales</taxon>
        <taxon>Jaapiaceae</taxon>
        <taxon>Jaapia</taxon>
    </lineage>
</organism>
<keyword evidence="5 9" id="KW-1133">Transmembrane helix</keyword>
<feature type="compositionally biased region" description="Low complexity" evidence="8">
    <location>
        <begin position="14"/>
        <end position="24"/>
    </location>
</feature>
<gene>
    <name evidence="11" type="ORF">JAAARDRAFT_209543</name>
</gene>
<proteinExistence type="inferred from homology"/>
<evidence type="ECO:0000256" key="5">
    <source>
        <dbReference type="ARBA" id="ARBA00022989"/>
    </source>
</evidence>
<evidence type="ECO:0000256" key="1">
    <source>
        <dbReference type="ARBA" id="ARBA00004127"/>
    </source>
</evidence>
<dbReference type="Pfam" id="PF01699">
    <property type="entry name" value="Na_Ca_ex"/>
    <property type="match status" value="2"/>
</dbReference>
<feature type="transmembrane region" description="Helical" evidence="9">
    <location>
        <begin position="527"/>
        <end position="549"/>
    </location>
</feature>
<comment type="subcellular location">
    <subcellularLocation>
        <location evidence="1">Endomembrane system</location>
        <topology evidence="1">Multi-pass membrane protein</topology>
    </subcellularLocation>
</comment>
<dbReference type="EMBL" id="KL197730">
    <property type="protein sequence ID" value="KDQ54065.1"/>
    <property type="molecule type" value="Genomic_DNA"/>
</dbReference>
<evidence type="ECO:0000256" key="9">
    <source>
        <dbReference type="SAM" id="Phobius"/>
    </source>
</evidence>
<feature type="transmembrane region" description="Helical" evidence="9">
    <location>
        <begin position="222"/>
        <end position="243"/>
    </location>
</feature>
<feature type="domain" description="Sodium/calcium exchanger membrane region" evidence="10">
    <location>
        <begin position="190"/>
        <end position="311"/>
    </location>
</feature>
<feature type="transmembrane region" description="Helical" evidence="9">
    <location>
        <begin position="296"/>
        <end position="314"/>
    </location>
</feature>
<dbReference type="STRING" id="933084.A0A067PJP9"/>
<dbReference type="InterPro" id="IPR044880">
    <property type="entry name" value="NCX_ion-bd_dom_sf"/>
</dbReference>
<feature type="domain" description="Sodium/calcium exchanger membrane region" evidence="10">
    <location>
        <begin position="457"/>
        <end position="601"/>
    </location>
</feature>
<keyword evidence="3" id="KW-0813">Transport</keyword>
<feature type="transmembrane region" description="Helical" evidence="9">
    <location>
        <begin position="189"/>
        <end position="210"/>
    </location>
</feature>
<feature type="transmembrane region" description="Helical" evidence="9">
    <location>
        <begin position="555"/>
        <end position="576"/>
    </location>
</feature>
<feature type="transmembrane region" description="Helical" evidence="9">
    <location>
        <begin position="255"/>
        <end position="275"/>
    </location>
</feature>
<dbReference type="GO" id="GO:0006874">
    <property type="term" value="P:intracellular calcium ion homeostasis"/>
    <property type="evidence" value="ECO:0007669"/>
    <property type="project" value="TreeGrafter"/>
</dbReference>
<keyword evidence="7 9" id="KW-0472">Membrane</keyword>
<dbReference type="GO" id="GO:0012505">
    <property type="term" value="C:endomembrane system"/>
    <property type="evidence" value="ECO:0007669"/>
    <property type="project" value="UniProtKB-SubCell"/>
</dbReference>
<evidence type="ECO:0000313" key="11">
    <source>
        <dbReference type="EMBL" id="KDQ54065.1"/>
    </source>
</evidence>
<feature type="region of interest" description="Disordered" evidence="8">
    <location>
        <begin position="85"/>
        <end position="114"/>
    </location>
</feature>
<protein>
    <recommendedName>
        <fullName evidence="10">Sodium/calcium exchanger membrane region domain-containing protein</fullName>
    </recommendedName>
</protein>
<keyword evidence="6" id="KW-0406">Ion transport</keyword>
<dbReference type="InterPro" id="IPR004713">
    <property type="entry name" value="CaH_exchang"/>
</dbReference>
<evidence type="ECO:0000256" key="4">
    <source>
        <dbReference type="ARBA" id="ARBA00022692"/>
    </source>
</evidence>
<name>A0A067PJP9_9AGAM</name>
<dbReference type="PANTHER" id="PTHR31503:SF20">
    <property type="entry name" value="CA(2+)_H(+) EXCHANGER, PUTATIVE (EUROFUNG)-RELATED"/>
    <property type="match status" value="1"/>
</dbReference>
<dbReference type="PANTHER" id="PTHR31503">
    <property type="entry name" value="VACUOLAR CALCIUM ION TRANSPORTER"/>
    <property type="match status" value="1"/>
</dbReference>
<comment type="similarity">
    <text evidence="2">Belongs to the Ca(2+):cation antiporter (CaCA) (TC 2.A.19) family.</text>
</comment>
<feature type="transmembrane region" description="Helical" evidence="9">
    <location>
        <begin position="456"/>
        <end position="476"/>
    </location>
</feature>
<evidence type="ECO:0000259" key="10">
    <source>
        <dbReference type="Pfam" id="PF01699"/>
    </source>
</evidence>
<reference evidence="12" key="1">
    <citation type="journal article" date="2014" name="Proc. Natl. Acad. Sci. U.S.A.">
        <title>Extensive sampling of basidiomycete genomes demonstrates inadequacy of the white-rot/brown-rot paradigm for wood decay fungi.</title>
        <authorList>
            <person name="Riley R."/>
            <person name="Salamov A.A."/>
            <person name="Brown D.W."/>
            <person name="Nagy L.G."/>
            <person name="Floudas D."/>
            <person name="Held B.W."/>
            <person name="Levasseur A."/>
            <person name="Lombard V."/>
            <person name="Morin E."/>
            <person name="Otillar R."/>
            <person name="Lindquist E.A."/>
            <person name="Sun H."/>
            <person name="LaButti K.M."/>
            <person name="Schmutz J."/>
            <person name="Jabbour D."/>
            <person name="Luo H."/>
            <person name="Baker S.E."/>
            <person name="Pisabarro A.G."/>
            <person name="Walton J.D."/>
            <person name="Blanchette R.A."/>
            <person name="Henrissat B."/>
            <person name="Martin F."/>
            <person name="Cullen D."/>
            <person name="Hibbett D.S."/>
            <person name="Grigoriev I.V."/>
        </authorList>
    </citation>
    <scope>NUCLEOTIDE SEQUENCE [LARGE SCALE GENOMIC DNA]</scope>
    <source>
        <strain evidence="12">MUCL 33604</strain>
    </source>
</reference>
<keyword evidence="4 9" id="KW-0812">Transmembrane</keyword>
<keyword evidence="12" id="KW-1185">Reference proteome</keyword>
<dbReference type="InParanoid" id="A0A067PJP9"/>
<dbReference type="Gene3D" id="1.20.1420.30">
    <property type="entry name" value="NCX, central ion-binding region"/>
    <property type="match status" value="1"/>
</dbReference>
<evidence type="ECO:0000256" key="7">
    <source>
        <dbReference type="ARBA" id="ARBA00023136"/>
    </source>
</evidence>